<dbReference type="PaxDb" id="2903-EOD36811"/>
<dbReference type="AlphaFoldDB" id="A0A0D3KM26"/>
<dbReference type="KEGG" id="ehx:EMIHUDRAFT_62920"/>
<evidence type="ECO:0000313" key="3">
    <source>
        <dbReference type="Proteomes" id="UP000013827"/>
    </source>
</evidence>
<dbReference type="eggNOG" id="KOG3851">
    <property type="taxonomic scope" value="Eukaryota"/>
</dbReference>
<dbReference type="InterPro" id="IPR023753">
    <property type="entry name" value="FAD/NAD-binding_dom"/>
</dbReference>
<dbReference type="RefSeq" id="XP_005789240.1">
    <property type="nucleotide sequence ID" value="XM_005789183.1"/>
</dbReference>
<evidence type="ECO:0000313" key="2">
    <source>
        <dbReference type="EnsemblProtists" id="EOD36811"/>
    </source>
</evidence>
<name>A0A0D3KM26_EMIH1</name>
<dbReference type="STRING" id="2903.R1FMH2"/>
<dbReference type="Proteomes" id="UP000013827">
    <property type="component" value="Unassembled WGS sequence"/>
</dbReference>
<dbReference type="GO" id="GO:0071949">
    <property type="term" value="F:FAD binding"/>
    <property type="evidence" value="ECO:0007669"/>
    <property type="project" value="TreeGrafter"/>
</dbReference>
<protein>
    <recommendedName>
        <fullName evidence="1">FAD/NAD(P)-binding domain-containing protein</fullName>
    </recommendedName>
</protein>
<dbReference type="GO" id="GO:0070221">
    <property type="term" value="P:sulfide oxidation, using sulfide:quinone oxidoreductase"/>
    <property type="evidence" value="ECO:0007669"/>
    <property type="project" value="TreeGrafter"/>
</dbReference>
<keyword evidence="3" id="KW-1185">Reference proteome</keyword>
<dbReference type="HOGENOM" id="CLU_030742_2_0_1"/>
<dbReference type="Pfam" id="PF07992">
    <property type="entry name" value="Pyr_redox_2"/>
    <property type="match status" value="1"/>
</dbReference>
<dbReference type="SUPFAM" id="SSF51905">
    <property type="entry name" value="FAD/NAD(P)-binding domain"/>
    <property type="match status" value="1"/>
</dbReference>
<feature type="domain" description="FAD/NAD(P)-binding" evidence="1">
    <location>
        <begin position="49"/>
        <end position="166"/>
    </location>
</feature>
<dbReference type="GO" id="GO:0070224">
    <property type="term" value="F:sulfide:quinone oxidoreductase activity"/>
    <property type="evidence" value="ECO:0007669"/>
    <property type="project" value="TreeGrafter"/>
</dbReference>
<dbReference type="GeneID" id="17282081"/>
<accession>A0A0D3KM26</accession>
<dbReference type="Gene3D" id="3.50.50.60">
    <property type="entry name" value="FAD/NAD(P)-binding domain"/>
    <property type="match status" value="2"/>
</dbReference>
<evidence type="ECO:0000259" key="1">
    <source>
        <dbReference type="Pfam" id="PF07992"/>
    </source>
</evidence>
<reference evidence="3" key="1">
    <citation type="journal article" date="2013" name="Nature">
        <title>Pan genome of the phytoplankton Emiliania underpins its global distribution.</title>
        <authorList>
            <person name="Read B.A."/>
            <person name="Kegel J."/>
            <person name="Klute M.J."/>
            <person name="Kuo A."/>
            <person name="Lefebvre S.C."/>
            <person name="Maumus F."/>
            <person name="Mayer C."/>
            <person name="Miller J."/>
            <person name="Monier A."/>
            <person name="Salamov A."/>
            <person name="Young J."/>
            <person name="Aguilar M."/>
            <person name="Claverie J.M."/>
            <person name="Frickenhaus S."/>
            <person name="Gonzalez K."/>
            <person name="Herman E.K."/>
            <person name="Lin Y.C."/>
            <person name="Napier J."/>
            <person name="Ogata H."/>
            <person name="Sarno A.F."/>
            <person name="Shmutz J."/>
            <person name="Schroeder D."/>
            <person name="de Vargas C."/>
            <person name="Verret F."/>
            <person name="von Dassow P."/>
            <person name="Valentin K."/>
            <person name="Van de Peer Y."/>
            <person name="Wheeler G."/>
            <person name="Dacks J.B."/>
            <person name="Delwiche C.F."/>
            <person name="Dyhrman S.T."/>
            <person name="Glockner G."/>
            <person name="John U."/>
            <person name="Richards T."/>
            <person name="Worden A.Z."/>
            <person name="Zhang X."/>
            <person name="Grigoriev I.V."/>
            <person name="Allen A.E."/>
            <person name="Bidle K."/>
            <person name="Borodovsky M."/>
            <person name="Bowler C."/>
            <person name="Brownlee C."/>
            <person name="Cock J.M."/>
            <person name="Elias M."/>
            <person name="Gladyshev V.N."/>
            <person name="Groth M."/>
            <person name="Guda C."/>
            <person name="Hadaegh A."/>
            <person name="Iglesias-Rodriguez M.D."/>
            <person name="Jenkins J."/>
            <person name="Jones B.M."/>
            <person name="Lawson T."/>
            <person name="Leese F."/>
            <person name="Lindquist E."/>
            <person name="Lobanov A."/>
            <person name="Lomsadze A."/>
            <person name="Malik S.B."/>
            <person name="Marsh M.E."/>
            <person name="Mackinder L."/>
            <person name="Mock T."/>
            <person name="Mueller-Roeber B."/>
            <person name="Pagarete A."/>
            <person name="Parker M."/>
            <person name="Probert I."/>
            <person name="Quesneville H."/>
            <person name="Raines C."/>
            <person name="Rensing S.A."/>
            <person name="Riano-Pachon D.M."/>
            <person name="Richier S."/>
            <person name="Rokitta S."/>
            <person name="Shiraiwa Y."/>
            <person name="Soanes D.M."/>
            <person name="van der Giezen M."/>
            <person name="Wahlund T.M."/>
            <person name="Williams B."/>
            <person name="Wilson W."/>
            <person name="Wolfe G."/>
            <person name="Wurch L.L."/>
        </authorList>
    </citation>
    <scope>NUCLEOTIDE SEQUENCE</scope>
</reference>
<dbReference type="InterPro" id="IPR036188">
    <property type="entry name" value="FAD/NAD-bd_sf"/>
</dbReference>
<dbReference type="OMA" id="WMPWWTY"/>
<reference evidence="2" key="2">
    <citation type="submission" date="2024-10" db="UniProtKB">
        <authorList>
            <consortium name="EnsemblProtists"/>
        </authorList>
    </citation>
    <scope>IDENTIFICATION</scope>
</reference>
<organism evidence="2 3">
    <name type="scientific">Emiliania huxleyi (strain CCMP1516)</name>
    <dbReference type="NCBI Taxonomy" id="280463"/>
    <lineage>
        <taxon>Eukaryota</taxon>
        <taxon>Haptista</taxon>
        <taxon>Haptophyta</taxon>
        <taxon>Prymnesiophyceae</taxon>
        <taxon>Isochrysidales</taxon>
        <taxon>Noelaerhabdaceae</taxon>
        <taxon>Emiliania</taxon>
    </lineage>
</organism>
<dbReference type="EnsemblProtists" id="EOD36811">
    <property type="protein sequence ID" value="EOD36811"/>
    <property type="gene ID" value="EMIHUDRAFT_62920"/>
</dbReference>
<proteinExistence type="predicted"/>
<dbReference type="InterPro" id="IPR015904">
    <property type="entry name" value="Sulphide_quinone_reductase"/>
</dbReference>
<dbReference type="PANTHER" id="PTHR10632">
    <property type="entry name" value="SULFIDE:QUINONE OXIDOREDUCTASE"/>
    <property type="match status" value="1"/>
</dbReference>
<sequence>MGAALASLACRAPRRPLNSLACRAARRPLTSLACHSARRSVSTSAAPIYDVAVVGGGAAGLSICALLRKKAPDLRIGLIEPSGTHYYQPAWTLVGGRAFDAAQTRADMASLIPEQVEWIQKEALEFVPEKNELRLREEEGKSSALRYKRLVVAPGLELDWGAIEGLEPTLGRNGVTSNYDFSSCQYTAELVEQLSATAGGRRPRAIFTQPPMPIKCAGAPQKALYLSAHAWESAGAAVDLTFCSAGPALFGVKEFVPTLQGYMDRYGATECYGHTLVAVDGQARRAKFQTADGQLEFEMLHVVPPMRAPRCVRESPLADATGFVAVEHDTLRHVDFENVFAAGDCVSAPNAKTMAAARKQAPVVVHNLLQDLAPAAARPTEAVYDGYGACPLTVEKGKVVLAEFGWGGQLMPSFPGWLIKNTAPSRLAWAFKRHALPWFYWHIMLPGRSWCDPMSWPSVREKGER</sequence>
<dbReference type="PANTHER" id="PTHR10632:SF2">
    <property type="entry name" value="SULFIDE:QUINONE OXIDOREDUCTASE, MITOCHONDRIAL"/>
    <property type="match status" value="1"/>
</dbReference>